<sequence length="221" mass="23526">VSEIIQAGTTNIVIESDILLYGQYLRIDSDLQIRSEFKTILIKDYFQHTPTLSSLKGSTITPKLVSLLAINTSPGFVAFEDPNAIGKITIAEGTVIIQRANQQIELQEGDLIYLNDVVEAKGGSVGIAFADQTTLSVDNGSRMVVDEFVYDADNPSTGSMNANVITGNFSFVSGEIAKAGNDAMTVTTPVLTIGVRGTQVAGKALQEGEENEIVLLPNADG</sequence>
<feature type="non-terminal residue" evidence="2">
    <location>
        <position position="221"/>
    </location>
</feature>
<protein>
    <recommendedName>
        <fullName evidence="1">FecR protein domain-containing protein</fullName>
    </recommendedName>
</protein>
<proteinExistence type="predicted"/>
<dbReference type="Pfam" id="PF04773">
    <property type="entry name" value="FecR"/>
    <property type="match status" value="1"/>
</dbReference>
<evidence type="ECO:0000313" key="2">
    <source>
        <dbReference type="EMBL" id="SVC77379.1"/>
    </source>
</evidence>
<feature type="domain" description="FecR protein" evidence="1">
    <location>
        <begin position="120"/>
        <end position="214"/>
    </location>
</feature>
<name>A0A382PVL0_9ZZZZ</name>
<evidence type="ECO:0000259" key="1">
    <source>
        <dbReference type="Pfam" id="PF04773"/>
    </source>
</evidence>
<reference evidence="2" key="1">
    <citation type="submission" date="2018-05" db="EMBL/GenBank/DDBJ databases">
        <authorList>
            <person name="Lanie J.A."/>
            <person name="Ng W.-L."/>
            <person name="Kazmierczak K.M."/>
            <person name="Andrzejewski T.M."/>
            <person name="Davidsen T.M."/>
            <person name="Wayne K.J."/>
            <person name="Tettelin H."/>
            <person name="Glass J.I."/>
            <person name="Rusch D."/>
            <person name="Podicherti R."/>
            <person name="Tsui H.-C.T."/>
            <person name="Winkler M.E."/>
        </authorList>
    </citation>
    <scope>NUCLEOTIDE SEQUENCE</scope>
</reference>
<gene>
    <name evidence="2" type="ORF">METZ01_LOCUS330233</name>
</gene>
<dbReference type="EMBL" id="UINC01110101">
    <property type="protein sequence ID" value="SVC77379.1"/>
    <property type="molecule type" value="Genomic_DNA"/>
</dbReference>
<feature type="non-terminal residue" evidence="2">
    <location>
        <position position="1"/>
    </location>
</feature>
<dbReference type="PANTHER" id="PTHR38731">
    <property type="entry name" value="LIPL45-RELATED LIPOPROTEIN-RELATED"/>
    <property type="match status" value="1"/>
</dbReference>
<organism evidence="2">
    <name type="scientific">marine metagenome</name>
    <dbReference type="NCBI Taxonomy" id="408172"/>
    <lineage>
        <taxon>unclassified sequences</taxon>
        <taxon>metagenomes</taxon>
        <taxon>ecological metagenomes</taxon>
    </lineage>
</organism>
<accession>A0A382PVL0</accession>
<dbReference type="AlphaFoldDB" id="A0A382PVL0"/>
<dbReference type="InterPro" id="IPR006860">
    <property type="entry name" value="FecR"/>
</dbReference>